<feature type="compositionally biased region" description="Basic and acidic residues" evidence="3">
    <location>
        <begin position="1136"/>
        <end position="1146"/>
    </location>
</feature>
<feature type="region of interest" description="Disordered" evidence="3">
    <location>
        <begin position="1136"/>
        <end position="1233"/>
    </location>
</feature>
<dbReference type="PANTHER" id="PTHR47775:SF1">
    <property type="entry name" value="BUD SITE SELECTION PROTEIN 14"/>
    <property type="match status" value="1"/>
</dbReference>
<dbReference type="SMART" id="SM00326">
    <property type="entry name" value="SH3"/>
    <property type="match status" value="1"/>
</dbReference>
<dbReference type="InterPro" id="IPR053039">
    <property type="entry name" value="Polarity_Bud-Selection_Reg"/>
</dbReference>
<accession>A0A8H5GLN3</accession>
<feature type="region of interest" description="Disordered" evidence="3">
    <location>
        <begin position="1020"/>
        <end position="1048"/>
    </location>
</feature>
<feature type="compositionally biased region" description="Basic and acidic residues" evidence="3">
    <location>
        <begin position="477"/>
        <end position="487"/>
    </location>
</feature>
<keyword evidence="6" id="KW-1185">Reference proteome</keyword>
<evidence type="ECO:0000256" key="2">
    <source>
        <dbReference type="PROSITE-ProRule" id="PRU00192"/>
    </source>
</evidence>
<comment type="caution">
    <text evidence="5">The sequence shown here is derived from an EMBL/GenBank/DDBJ whole genome shotgun (WGS) entry which is preliminary data.</text>
</comment>
<feature type="compositionally biased region" description="Polar residues" evidence="3">
    <location>
        <begin position="323"/>
        <end position="341"/>
    </location>
</feature>
<dbReference type="Proteomes" id="UP000559256">
    <property type="component" value="Unassembled WGS sequence"/>
</dbReference>
<feature type="region of interest" description="Disordered" evidence="3">
    <location>
        <begin position="1"/>
        <end position="73"/>
    </location>
</feature>
<feature type="compositionally biased region" description="Low complexity" evidence="3">
    <location>
        <begin position="505"/>
        <end position="515"/>
    </location>
</feature>
<feature type="compositionally biased region" description="Basic and acidic residues" evidence="3">
    <location>
        <begin position="1"/>
        <end position="36"/>
    </location>
</feature>
<dbReference type="Pfam" id="PF00018">
    <property type="entry name" value="SH3_1"/>
    <property type="match status" value="1"/>
</dbReference>
<dbReference type="InterPro" id="IPR001452">
    <property type="entry name" value="SH3_domain"/>
</dbReference>
<dbReference type="GO" id="GO:0008104">
    <property type="term" value="P:intracellular protein localization"/>
    <property type="evidence" value="ECO:0007669"/>
    <property type="project" value="TreeGrafter"/>
</dbReference>
<feature type="domain" description="SH3" evidence="4">
    <location>
        <begin position="83"/>
        <end position="144"/>
    </location>
</feature>
<evidence type="ECO:0000259" key="4">
    <source>
        <dbReference type="PROSITE" id="PS50002"/>
    </source>
</evidence>
<proteinExistence type="predicted"/>
<dbReference type="PANTHER" id="PTHR47775">
    <property type="entry name" value="BUD SITE SELECTION PROTEIN 14"/>
    <property type="match status" value="1"/>
</dbReference>
<organism evidence="5 6">
    <name type="scientific">Tetrapyrgos nigripes</name>
    <dbReference type="NCBI Taxonomy" id="182062"/>
    <lineage>
        <taxon>Eukaryota</taxon>
        <taxon>Fungi</taxon>
        <taxon>Dikarya</taxon>
        <taxon>Basidiomycota</taxon>
        <taxon>Agaricomycotina</taxon>
        <taxon>Agaricomycetes</taxon>
        <taxon>Agaricomycetidae</taxon>
        <taxon>Agaricales</taxon>
        <taxon>Marasmiineae</taxon>
        <taxon>Marasmiaceae</taxon>
        <taxon>Tetrapyrgos</taxon>
    </lineage>
</organism>
<protein>
    <recommendedName>
        <fullName evidence="4">SH3 domain-containing protein</fullName>
    </recommendedName>
</protein>
<name>A0A8H5GLN3_9AGAR</name>
<feature type="compositionally biased region" description="Polar residues" evidence="3">
    <location>
        <begin position="1186"/>
        <end position="1231"/>
    </location>
</feature>
<feature type="compositionally biased region" description="Basic and acidic residues" evidence="3">
    <location>
        <begin position="400"/>
        <end position="426"/>
    </location>
</feature>
<feature type="compositionally biased region" description="Polar residues" evidence="3">
    <location>
        <begin position="371"/>
        <end position="381"/>
    </location>
</feature>
<evidence type="ECO:0000256" key="3">
    <source>
        <dbReference type="SAM" id="MobiDB-lite"/>
    </source>
</evidence>
<feature type="compositionally biased region" description="Low complexity" evidence="3">
    <location>
        <begin position="1165"/>
        <end position="1174"/>
    </location>
</feature>
<dbReference type="GO" id="GO:0030950">
    <property type="term" value="P:establishment or maintenance of actin cytoskeleton polarity"/>
    <property type="evidence" value="ECO:0007669"/>
    <property type="project" value="TreeGrafter"/>
</dbReference>
<feature type="compositionally biased region" description="Acidic residues" evidence="3">
    <location>
        <begin position="44"/>
        <end position="71"/>
    </location>
</feature>
<dbReference type="SUPFAM" id="SSF50044">
    <property type="entry name" value="SH3-domain"/>
    <property type="match status" value="1"/>
</dbReference>
<dbReference type="GO" id="GO:0015630">
    <property type="term" value="C:microtubule cytoskeleton"/>
    <property type="evidence" value="ECO:0007669"/>
    <property type="project" value="TreeGrafter"/>
</dbReference>
<feature type="compositionally biased region" description="Acidic residues" evidence="3">
    <location>
        <begin position="217"/>
        <end position="243"/>
    </location>
</feature>
<sequence>MQTLEIDTRRRQDAYDLRGQIHSDSDNEYGHLDGHGDAGNYVGTDDEEHSVMEEDSDQGEGEDDFIDDMDDGSSSLSIPNESIDFDLVYSLHSFAATVEGQANVVKGDSLFLMDDSNSYWWLVRVLKTQEVGYIPAENIETPFERLARLNKHRNVDLASPNQAELQENLAASQDRLIQNLSRQGRTPSPNTLRNNRKSVDFRISKRFHRYPPAIWREEEEDEEEDVEWDEGEYESDDTDLAAEAEERSRADAASRAGSTVMDVDDRDEESTGKVRWGDQGPAQPTQNGGAGGNIPITLRPGEQSQTAEQQQIQIQRSLDSISPQRTSPQNTLNPADNQLSGANAKGRISPANQSPISPGSSGPRRIDPLDQQETVRVTMTPSIARDSEESATYNSNAIARQEEERKRRLEVESEENRKRAKGKDAQKMAPPVSSASLNVSGNGGRKLQKERVESSPDDDGKDKKKKGGSLLGGLFSRRKDKDKKEGKSSISSFETDIRASEDSSRSGGRVSSSSGHDAGMAASPTTEAAMQQQQQSQQLALRNSQDPRRVGGSSPGSAASPTNIPTQSSSASVSESVSSSPPSISHLRKQDQEQQALYLQYLNRSPSAAPEPNYGTLPARFNNASVGGGGLGPPVHKPRPGSIILTPTPWMEVMFPSSATSSAELVKQAIQRFRLPVEGEDGGVSEYYLTIKQVEGSSAVLKGHEKPLEVFESLQAAMDEESSNFLLPKVKRSSVGSISSVSSNLSMHPAIKKLPMNDFTDDSAVKFYLNRRSADGRDSALDDMIEEEGDTLIAADTSIGSGESVGGRPQYLTVTTAGVHNVQPERFHSPSFRFAVQVSEAIVFKGTLKDRDSRSLSISSNLSGLSNTMRRKVFVFPKNATVAEVIEIGLERFGILEGVVDGGDEVEDKLSKRRSAQRVRYVLMVEGGAGLSHERELAPSSKILEAYSRPPAFRPAINHSTNMKRRSVDSGQLLGSIEDVSPDDPVFILRRATSYRNTSHRGKRNSAPLDELALRNLHRESASSSISSSDQTVQAAHAGSSVLGAQQTEQRSMKEIIAAQREASRANQRKALATQANAVRGVDVLYLEMYASEYDISDIVEEEFKNAGDKNDLLEGVGAGIGKKDSGLDEKLDRVLSRVKNERPPPRVETPPSASSYGSSHRKSLSTSSAYSAAEETIDGHGANYGSRSTTPVVSQQNVSTRSTPTQPERGVSPTSRSRSNTPATAATSLGSRMFTPTERVASPTSTIGRSSPALDELTGNVMRSGTVTPLSSAGRPGMARRNPSVASAASDISGYATPATHITSASSTGDSDYGGANTPLPKFSTRQMNIPGAAGAKNDFGVSHMMAVIEYRALASKPKVGIADRGDPVDEMLFGRKMDLAALHPKIRDVYASSFKEMEEMDQLLDQHLQQAHSTSAS</sequence>
<feature type="compositionally biased region" description="Basic and acidic residues" evidence="3">
    <location>
        <begin position="495"/>
        <end position="504"/>
    </location>
</feature>
<dbReference type="InterPro" id="IPR036028">
    <property type="entry name" value="SH3-like_dom_sf"/>
</dbReference>
<dbReference type="OrthoDB" id="196165at2759"/>
<feature type="region of interest" description="Disordered" evidence="3">
    <location>
        <begin position="214"/>
        <end position="591"/>
    </location>
</feature>
<dbReference type="Gene3D" id="2.30.30.40">
    <property type="entry name" value="SH3 Domains"/>
    <property type="match status" value="1"/>
</dbReference>
<evidence type="ECO:0000256" key="1">
    <source>
        <dbReference type="ARBA" id="ARBA00022443"/>
    </source>
</evidence>
<dbReference type="EMBL" id="JAACJM010000020">
    <property type="protein sequence ID" value="KAF5367015.1"/>
    <property type="molecule type" value="Genomic_DNA"/>
</dbReference>
<reference evidence="5 6" key="1">
    <citation type="journal article" date="2020" name="ISME J.">
        <title>Uncovering the hidden diversity of litter-decomposition mechanisms in mushroom-forming fungi.</title>
        <authorList>
            <person name="Floudas D."/>
            <person name="Bentzer J."/>
            <person name="Ahren D."/>
            <person name="Johansson T."/>
            <person name="Persson P."/>
            <person name="Tunlid A."/>
        </authorList>
    </citation>
    <scope>NUCLEOTIDE SEQUENCE [LARGE SCALE GENOMIC DNA]</scope>
    <source>
        <strain evidence="5 6">CBS 291.85</strain>
    </source>
</reference>
<feature type="compositionally biased region" description="Low complexity" evidence="3">
    <location>
        <begin position="568"/>
        <end position="585"/>
    </location>
</feature>
<gene>
    <name evidence="5" type="ORF">D9758_003865</name>
</gene>
<feature type="compositionally biased region" description="Low complexity" evidence="3">
    <location>
        <begin position="354"/>
        <end position="363"/>
    </location>
</feature>
<evidence type="ECO:0000313" key="6">
    <source>
        <dbReference type="Proteomes" id="UP000559256"/>
    </source>
</evidence>
<feature type="compositionally biased region" description="Low complexity" evidence="3">
    <location>
        <begin position="303"/>
        <end position="322"/>
    </location>
</feature>
<dbReference type="GO" id="GO:0051286">
    <property type="term" value="C:cell tip"/>
    <property type="evidence" value="ECO:0007669"/>
    <property type="project" value="TreeGrafter"/>
</dbReference>
<evidence type="ECO:0000313" key="5">
    <source>
        <dbReference type="EMBL" id="KAF5367015.1"/>
    </source>
</evidence>
<keyword evidence="1 2" id="KW-0728">SH3 domain</keyword>
<feature type="compositionally biased region" description="Low complexity" evidence="3">
    <location>
        <begin position="551"/>
        <end position="561"/>
    </location>
</feature>
<dbReference type="PROSITE" id="PS50002">
    <property type="entry name" value="SH3"/>
    <property type="match status" value="1"/>
</dbReference>
<feature type="compositionally biased region" description="Basic and acidic residues" evidence="3">
    <location>
        <begin position="447"/>
        <end position="462"/>
    </location>
</feature>